<dbReference type="EMBL" id="JAVREQ010000012">
    <property type="protein sequence ID" value="MDT0380050.1"/>
    <property type="molecule type" value="Genomic_DNA"/>
</dbReference>
<name>A0ABU2NTJ9_9ACTN</name>
<reference evidence="3" key="1">
    <citation type="submission" date="2023-07" db="EMBL/GenBank/DDBJ databases">
        <title>30 novel species of actinomycetes from the DSMZ collection.</title>
        <authorList>
            <person name="Nouioui I."/>
        </authorList>
    </citation>
    <scope>NUCLEOTIDE SEQUENCE [LARGE SCALE GENOMIC DNA]</scope>
    <source>
        <strain evidence="3">DSM 42041</strain>
    </source>
</reference>
<accession>A0ABU2NTJ9</accession>
<dbReference type="PANTHER" id="PTHR36930">
    <property type="entry name" value="METAL-SULFUR CLUSTER BIOSYNTHESIS PROTEINS YUAD-RELATED"/>
    <property type="match status" value="1"/>
</dbReference>
<proteinExistence type="predicted"/>
<gene>
    <name evidence="2" type="ORF">RM572_14905</name>
</gene>
<dbReference type="InterPro" id="IPR011037">
    <property type="entry name" value="Pyrv_Knase-like_insert_dom_sf"/>
</dbReference>
<evidence type="ECO:0000313" key="2">
    <source>
        <dbReference type="EMBL" id="MDT0380050.1"/>
    </source>
</evidence>
<dbReference type="Proteomes" id="UP001183414">
    <property type="component" value="Unassembled WGS sequence"/>
</dbReference>
<dbReference type="RefSeq" id="WP_311673823.1">
    <property type="nucleotide sequence ID" value="NZ_JAVREQ010000012.1"/>
</dbReference>
<keyword evidence="3" id="KW-1185">Reference proteome</keyword>
<feature type="domain" description="MOSC" evidence="1">
    <location>
        <begin position="19"/>
        <end position="169"/>
    </location>
</feature>
<dbReference type="PROSITE" id="PS51340">
    <property type="entry name" value="MOSC"/>
    <property type="match status" value="1"/>
</dbReference>
<organism evidence="2 3">
    <name type="scientific">Streptomyces hazeniae</name>
    <dbReference type="NCBI Taxonomy" id="3075538"/>
    <lineage>
        <taxon>Bacteria</taxon>
        <taxon>Bacillati</taxon>
        <taxon>Actinomycetota</taxon>
        <taxon>Actinomycetes</taxon>
        <taxon>Kitasatosporales</taxon>
        <taxon>Streptomycetaceae</taxon>
        <taxon>Streptomyces</taxon>
    </lineage>
</organism>
<comment type="caution">
    <text evidence="2">The sequence shown here is derived from an EMBL/GenBank/DDBJ whole genome shotgun (WGS) entry which is preliminary data.</text>
</comment>
<dbReference type="Pfam" id="PF03473">
    <property type="entry name" value="MOSC"/>
    <property type="match status" value="1"/>
</dbReference>
<sequence>MTGGTVRAVSSNPEYAFTKPNRASVTLLAGLGVEGDVHAGETVKHRSRVAKDPTQPNLRQVHLIHEELFAEVAAEGFAVRPGDLGENITTAGVDLLALPTGTLLRLGADAVVEVTGLRNPCVQIDGFQDGLLKRMVHRDEDGGLVRKSGIMGVVRAGGVVRPGDPIAVELPAAPHRPLEKV</sequence>
<evidence type="ECO:0000259" key="1">
    <source>
        <dbReference type="PROSITE" id="PS51340"/>
    </source>
</evidence>
<protein>
    <submittedName>
        <fullName evidence="2">MOSC domain-containing protein</fullName>
    </submittedName>
</protein>
<dbReference type="PANTHER" id="PTHR36930:SF1">
    <property type="entry name" value="MOSC DOMAIN-CONTAINING PROTEIN"/>
    <property type="match status" value="1"/>
</dbReference>
<evidence type="ECO:0000313" key="3">
    <source>
        <dbReference type="Proteomes" id="UP001183414"/>
    </source>
</evidence>
<dbReference type="Gene3D" id="2.40.33.20">
    <property type="entry name" value="PK beta-barrel domain-like"/>
    <property type="match status" value="1"/>
</dbReference>
<dbReference type="SUPFAM" id="SSF50800">
    <property type="entry name" value="PK beta-barrel domain-like"/>
    <property type="match status" value="1"/>
</dbReference>
<dbReference type="InterPro" id="IPR005302">
    <property type="entry name" value="MoCF_Sase_C"/>
</dbReference>
<dbReference type="InterPro" id="IPR052716">
    <property type="entry name" value="MOSC_domain"/>
</dbReference>